<dbReference type="AlphaFoldDB" id="A0A2M8L6F1"/>
<comment type="catalytic activity">
    <reaction evidence="7">
        <text>adenosine + H2O + H(+) = inosine + NH4(+)</text>
        <dbReference type="Rhea" id="RHEA:24408"/>
        <dbReference type="ChEBI" id="CHEBI:15377"/>
        <dbReference type="ChEBI" id="CHEBI:15378"/>
        <dbReference type="ChEBI" id="CHEBI:16335"/>
        <dbReference type="ChEBI" id="CHEBI:17596"/>
        <dbReference type="ChEBI" id="CHEBI:28938"/>
        <dbReference type="EC" id="3.5.4.4"/>
    </reaction>
    <physiologicalReaction direction="left-to-right" evidence="7">
        <dbReference type="Rhea" id="RHEA:24409"/>
    </physiologicalReaction>
</comment>
<evidence type="ECO:0008006" key="12">
    <source>
        <dbReference type="Google" id="ProtNLM"/>
    </source>
</evidence>
<dbReference type="Proteomes" id="UP000229500">
    <property type="component" value="Unassembled WGS sequence"/>
</dbReference>
<dbReference type="InterPro" id="IPR003730">
    <property type="entry name" value="Cu_polyphenol_OxRdtase"/>
</dbReference>
<feature type="non-terminal residue" evidence="10">
    <location>
        <position position="1"/>
    </location>
</feature>
<comment type="catalytic activity">
    <reaction evidence="8">
        <text>adenosine + phosphate = alpha-D-ribose 1-phosphate + adenine</text>
        <dbReference type="Rhea" id="RHEA:27642"/>
        <dbReference type="ChEBI" id="CHEBI:16335"/>
        <dbReference type="ChEBI" id="CHEBI:16708"/>
        <dbReference type="ChEBI" id="CHEBI:43474"/>
        <dbReference type="ChEBI" id="CHEBI:57720"/>
        <dbReference type="EC" id="2.4.2.1"/>
    </reaction>
    <physiologicalReaction direction="left-to-right" evidence="8">
        <dbReference type="Rhea" id="RHEA:27643"/>
    </physiologicalReaction>
</comment>
<evidence type="ECO:0000256" key="5">
    <source>
        <dbReference type="ARBA" id="ARBA00022801"/>
    </source>
</evidence>
<dbReference type="InterPro" id="IPR011324">
    <property type="entry name" value="Cytotoxic_necrot_fac-like_cat"/>
</dbReference>
<evidence type="ECO:0000256" key="3">
    <source>
        <dbReference type="ARBA" id="ARBA00022679"/>
    </source>
</evidence>
<name>A0A2M8L6F1_9BACT</name>
<protein>
    <recommendedName>
        <fullName evidence="12">Laccase domain-containing protein</fullName>
    </recommendedName>
</protein>
<dbReference type="EMBL" id="PFEL01000004">
    <property type="protein sequence ID" value="PJE69382.1"/>
    <property type="molecule type" value="Genomic_DNA"/>
</dbReference>
<sequence length="97" mass="11182">DISIWIGPGIKSCHYDVPQERADLFSKDYKEYIIIKDGKIFLDLAGIIALQLTGAGIESQKITTHPDCTFCQKEKWFSYRRDKPKFIEANAFIIKLK</sequence>
<accession>A0A2M8L6F1</accession>
<dbReference type="GO" id="GO:0005507">
    <property type="term" value="F:copper ion binding"/>
    <property type="evidence" value="ECO:0007669"/>
    <property type="project" value="TreeGrafter"/>
</dbReference>
<dbReference type="PANTHER" id="PTHR30616:SF2">
    <property type="entry name" value="PURINE NUCLEOSIDE PHOSPHORYLASE LACC1"/>
    <property type="match status" value="1"/>
</dbReference>
<dbReference type="Pfam" id="PF02578">
    <property type="entry name" value="Cu-oxidase_4"/>
    <property type="match status" value="1"/>
</dbReference>
<evidence type="ECO:0000256" key="6">
    <source>
        <dbReference type="ARBA" id="ARBA00022833"/>
    </source>
</evidence>
<dbReference type="CDD" id="cd16833">
    <property type="entry name" value="YfiH"/>
    <property type="match status" value="1"/>
</dbReference>
<dbReference type="Gene3D" id="3.60.140.10">
    <property type="entry name" value="CNF1/YfiH-like putative cysteine hydrolases"/>
    <property type="match status" value="1"/>
</dbReference>
<evidence type="ECO:0000256" key="7">
    <source>
        <dbReference type="ARBA" id="ARBA00047989"/>
    </source>
</evidence>
<keyword evidence="6" id="KW-0862">Zinc</keyword>
<keyword evidence="3" id="KW-0808">Transferase</keyword>
<evidence type="ECO:0000256" key="9">
    <source>
        <dbReference type="ARBA" id="ARBA00049893"/>
    </source>
</evidence>
<keyword evidence="5" id="KW-0378">Hydrolase</keyword>
<keyword evidence="4" id="KW-0479">Metal-binding</keyword>
<gene>
    <name evidence="10" type="ORF">COU96_00045</name>
</gene>
<evidence type="ECO:0000313" key="10">
    <source>
        <dbReference type="EMBL" id="PJE69382.1"/>
    </source>
</evidence>
<comment type="caution">
    <text evidence="10">The sequence shown here is derived from an EMBL/GenBank/DDBJ whole genome shotgun (WGS) entry which is preliminary data.</text>
</comment>
<evidence type="ECO:0000256" key="2">
    <source>
        <dbReference type="ARBA" id="ARBA00007353"/>
    </source>
</evidence>
<comment type="similarity">
    <text evidence="2">Belongs to the purine nucleoside phosphorylase YfiH/LACC1 family.</text>
</comment>
<dbReference type="PANTHER" id="PTHR30616">
    <property type="entry name" value="UNCHARACTERIZED PROTEIN YFIH"/>
    <property type="match status" value="1"/>
</dbReference>
<dbReference type="InterPro" id="IPR038371">
    <property type="entry name" value="Cu_polyphenol_OxRdtase_sf"/>
</dbReference>
<comment type="catalytic activity">
    <reaction evidence="9">
        <text>S-methyl-5'-thioadenosine + phosphate = 5-(methylsulfanyl)-alpha-D-ribose 1-phosphate + adenine</text>
        <dbReference type="Rhea" id="RHEA:11852"/>
        <dbReference type="ChEBI" id="CHEBI:16708"/>
        <dbReference type="ChEBI" id="CHEBI:17509"/>
        <dbReference type="ChEBI" id="CHEBI:43474"/>
        <dbReference type="ChEBI" id="CHEBI:58533"/>
        <dbReference type="EC" id="2.4.2.28"/>
    </reaction>
    <physiologicalReaction direction="left-to-right" evidence="9">
        <dbReference type="Rhea" id="RHEA:11853"/>
    </physiologicalReaction>
</comment>
<evidence type="ECO:0000256" key="8">
    <source>
        <dbReference type="ARBA" id="ARBA00048968"/>
    </source>
</evidence>
<organism evidence="10 11">
    <name type="scientific">Candidatus Shapirobacteria bacterium CG10_big_fil_rev_8_21_14_0_10_38_14</name>
    <dbReference type="NCBI Taxonomy" id="1974483"/>
    <lineage>
        <taxon>Bacteria</taxon>
        <taxon>Candidatus Shapironibacteriota</taxon>
    </lineage>
</organism>
<dbReference type="GO" id="GO:0016787">
    <property type="term" value="F:hydrolase activity"/>
    <property type="evidence" value="ECO:0007669"/>
    <property type="project" value="UniProtKB-KW"/>
</dbReference>
<reference evidence="11" key="1">
    <citation type="submission" date="2017-09" db="EMBL/GenBank/DDBJ databases">
        <title>Depth-based differentiation of microbial function through sediment-hosted aquifers and enrichment of novel symbionts in the deep terrestrial subsurface.</title>
        <authorList>
            <person name="Probst A.J."/>
            <person name="Ladd B."/>
            <person name="Jarett J.K."/>
            <person name="Geller-Mcgrath D.E."/>
            <person name="Sieber C.M.K."/>
            <person name="Emerson J.B."/>
            <person name="Anantharaman K."/>
            <person name="Thomas B.C."/>
            <person name="Malmstrom R."/>
            <person name="Stieglmeier M."/>
            <person name="Klingl A."/>
            <person name="Woyke T."/>
            <person name="Ryan C.M."/>
            <person name="Banfield J.F."/>
        </authorList>
    </citation>
    <scope>NUCLEOTIDE SEQUENCE [LARGE SCALE GENOMIC DNA]</scope>
</reference>
<comment type="catalytic activity">
    <reaction evidence="1">
        <text>inosine + phosphate = alpha-D-ribose 1-phosphate + hypoxanthine</text>
        <dbReference type="Rhea" id="RHEA:27646"/>
        <dbReference type="ChEBI" id="CHEBI:17368"/>
        <dbReference type="ChEBI" id="CHEBI:17596"/>
        <dbReference type="ChEBI" id="CHEBI:43474"/>
        <dbReference type="ChEBI" id="CHEBI:57720"/>
        <dbReference type="EC" id="2.4.2.1"/>
    </reaction>
    <physiologicalReaction direction="left-to-right" evidence="1">
        <dbReference type="Rhea" id="RHEA:27647"/>
    </physiologicalReaction>
</comment>
<evidence type="ECO:0000256" key="4">
    <source>
        <dbReference type="ARBA" id="ARBA00022723"/>
    </source>
</evidence>
<dbReference type="SUPFAM" id="SSF64438">
    <property type="entry name" value="CNF1/YfiH-like putative cysteine hydrolases"/>
    <property type="match status" value="1"/>
</dbReference>
<evidence type="ECO:0000256" key="1">
    <source>
        <dbReference type="ARBA" id="ARBA00000553"/>
    </source>
</evidence>
<dbReference type="GO" id="GO:0017061">
    <property type="term" value="F:S-methyl-5-thioadenosine phosphorylase activity"/>
    <property type="evidence" value="ECO:0007669"/>
    <property type="project" value="UniProtKB-EC"/>
</dbReference>
<evidence type="ECO:0000313" key="11">
    <source>
        <dbReference type="Proteomes" id="UP000229500"/>
    </source>
</evidence>
<proteinExistence type="inferred from homology"/>